<feature type="active site" description="Proton acceptor" evidence="7 8">
    <location>
        <position position="181"/>
    </location>
</feature>
<evidence type="ECO:0000256" key="6">
    <source>
        <dbReference type="ARBA" id="ARBA00056497"/>
    </source>
</evidence>
<keyword evidence="11" id="KW-0489">Methyltransferase</keyword>
<gene>
    <name evidence="7" type="primary">panB</name>
    <name evidence="11" type="ORF">DESME_06560</name>
</gene>
<dbReference type="PANTHER" id="PTHR20881:SF0">
    <property type="entry name" value="3-METHYL-2-OXOBUTANOATE HYDROXYMETHYLTRANSFERASE"/>
    <property type="match status" value="1"/>
</dbReference>
<dbReference type="STRING" id="871968.DESME_06560"/>
<dbReference type="InterPro" id="IPR003700">
    <property type="entry name" value="Pantoate_hydroxy_MeTrfase"/>
</dbReference>
<evidence type="ECO:0000256" key="8">
    <source>
        <dbReference type="PIRSR" id="PIRSR000388-1"/>
    </source>
</evidence>
<dbReference type="Gene3D" id="3.20.20.60">
    <property type="entry name" value="Phosphoenolpyruvate-binding domains"/>
    <property type="match status" value="1"/>
</dbReference>
<dbReference type="GO" id="GO:0000287">
    <property type="term" value="F:magnesium ion binding"/>
    <property type="evidence" value="ECO:0007669"/>
    <property type="project" value="TreeGrafter"/>
</dbReference>
<evidence type="ECO:0000256" key="10">
    <source>
        <dbReference type="PIRSR" id="PIRSR000388-3"/>
    </source>
</evidence>
<keyword evidence="7" id="KW-0963">Cytoplasm</keyword>
<dbReference type="PANTHER" id="PTHR20881">
    <property type="entry name" value="3-METHYL-2-OXOBUTANOATE HYDROXYMETHYLTRANSFERASE"/>
    <property type="match status" value="1"/>
</dbReference>
<dbReference type="EC" id="2.1.2.11" evidence="7"/>
<comment type="subcellular location">
    <subcellularLocation>
        <location evidence="7">Cytoplasm</location>
    </subcellularLocation>
</comment>
<evidence type="ECO:0000256" key="9">
    <source>
        <dbReference type="PIRSR" id="PIRSR000388-2"/>
    </source>
</evidence>
<dbReference type="FunFam" id="3.20.20.60:FF:000003">
    <property type="entry name" value="3-methyl-2-oxobutanoate hydroxymethyltransferase"/>
    <property type="match status" value="1"/>
</dbReference>
<comment type="cofactor">
    <cofactor evidence="7 10">
        <name>Mg(2+)</name>
        <dbReference type="ChEBI" id="CHEBI:18420"/>
    </cofactor>
    <text evidence="7 10">Binds 1 Mg(2+) ion per subunit.</text>
</comment>
<dbReference type="HAMAP" id="MF_00156">
    <property type="entry name" value="PanB"/>
    <property type="match status" value="1"/>
</dbReference>
<protein>
    <recommendedName>
        <fullName evidence="7">3-methyl-2-oxobutanoate hydroxymethyltransferase</fullName>
        <ecNumber evidence="7">2.1.2.11</ecNumber>
    </recommendedName>
    <alternativeName>
        <fullName evidence="7">Ketopantoate hydroxymethyltransferase</fullName>
        <shortName evidence="7">KPHMT</shortName>
    </alternativeName>
</protein>
<evidence type="ECO:0000256" key="2">
    <source>
        <dbReference type="ARBA" id="ARBA00008676"/>
    </source>
</evidence>
<dbReference type="Proteomes" id="UP000010847">
    <property type="component" value="Chromosome"/>
</dbReference>
<dbReference type="GO" id="GO:0008168">
    <property type="term" value="F:methyltransferase activity"/>
    <property type="evidence" value="ECO:0007669"/>
    <property type="project" value="UniProtKB-KW"/>
</dbReference>
<feature type="binding site" evidence="7 10">
    <location>
        <position position="44"/>
    </location>
    <ligand>
        <name>Mg(2+)</name>
        <dbReference type="ChEBI" id="CHEBI:18420"/>
    </ligand>
</feature>
<dbReference type="UniPathway" id="UPA00028">
    <property type="reaction ID" value="UER00003"/>
</dbReference>
<comment type="subunit">
    <text evidence="3 7">Homodecamer; pentamer of dimers.</text>
</comment>
<dbReference type="PIRSF" id="PIRSF000388">
    <property type="entry name" value="Pantoate_hydroxy_MeTrfase"/>
    <property type="match status" value="1"/>
</dbReference>
<keyword evidence="7 10" id="KW-0460">Magnesium</keyword>
<evidence type="ECO:0000256" key="7">
    <source>
        <dbReference type="HAMAP-Rule" id="MF_00156"/>
    </source>
</evidence>
<feature type="binding site" evidence="7 9">
    <location>
        <begin position="44"/>
        <end position="45"/>
    </location>
    <ligand>
        <name>3-methyl-2-oxobutanoate</name>
        <dbReference type="ChEBI" id="CHEBI:11851"/>
    </ligand>
</feature>
<dbReference type="Pfam" id="PF02548">
    <property type="entry name" value="Pantoate_transf"/>
    <property type="match status" value="1"/>
</dbReference>
<comment type="similarity">
    <text evidence="2 7">Belongs to the PanB family.</text>
</comment>
<dbReference type="NCBIfam" id="NF001452">
    <property type="entry name" value="PRK00311.1"/>
    <property type="match status" value="1"/>
</dbReference>
<feature type="binding site" evidence="7 10">
    <location>
        <position position="83"/>
    </location>
    <ligand>
        <name>Mg(2+)</name>
        <dbReference type="ChEBI" id="CHEBI:18420"/>
    </ligand>
</feature>
<dbReference type="NCBIfam" id="TIGR00222">
    <property type="entry name" value="panB"/>
    <property type="match status" value="1"/>
</dbReference>
<sequence>MRKTVPYFFQMKAEQERIAMLTAYDYPMAHWAEEANVDMILVGDSLGMVVLGYDSTVPVTMADMIHHTKAVRRGAPETFVVVDMPFMSYPTVDIALSNAGRLIQEGGADAVKLEGGESYAPIIKAITQAGIPVVGHIGLTPQTATQLGGFKVQGRDFETAKQLMCDAHALEEAGVMGITLEAIPAEVAKRITQEVTVPTIGIGAGKECDGQVLVIHDMLGMFDRFKPKFVKTYADIKSIAVDGIRQYVTEVKGQSFPGSEHEFSMSKEVVEKLYGQEQN</sequence>
<feature type="binding site" evidence="7 9">
    <location>
        <position position="112"/>
    </location>
    <ligand>
        <name>3-methyl-2-oxobutanoate</name>
        <dbReference type="ChEBI" id="CHEBI:11851"/>
    </ligand>
</feature>
<feature type="binding site" evidence="7 9">
    <location>
        <position position="83"/>
    </location>
    <ligand>
        <name>3-methyl-2-oxobutanoate</name>
        <dbReference type="ChEBI" id="CHEBI:11851"/>
    </ligand>
</feature>
<evidence type="ECO:0000256" key="4">
    <source>
        <dbReference type="ARBA" id="ARBA00022655"/>
    </source>
</evidence>
<dbReference type="SUPFAM" id="SSF51621">
    <property type="entry name" value="Phosphoenolpyruvate/pyruvate domain"/>
    <property type="match status" value="1"/>
</dbReference>
<evidence type="ECO:0000256" key="1">
    <source>
        <dbReference type="ARBA" id="ARBA00005033"/>
    </source>
</evidence>
<name>W0EB65_9FIRM</name>
<dbReference type="GO" id="GO:0015940">
    <property type="term" value="P:pantothenate biosynthetic process"/>
    <property type="evidence" value="ECO:0007669"/>
    <property type="project" value="UniProtKB-UniRule"/>
</dbReference>
<dbReference type="AlphaFoldDB" id="W0EB65"/>
<dbReference type="GO" id="GO:0005737">
    <property type="term" value="C:cytoplasm"/>
    <property type="evidence" value="ECO:0007669"/>
    <property type="project" value="UniProtKB-SubCell"/>
</dbReference>
<dbReference type="CDD" id="cd06557">
    <property type="entry name" value="KPHMT-like"/>
    <property type="match status" value="1"/>
</dbReference>
<accession>W0EB65</accession>
<keyword evidence="5 7" id="KW-0808">Transferase</keyword>
<feature type="binding site" evidence="7 10">
    <location>
        <position position="114"/>
    </location>
    <ligand>
        <name>Mg(2+)</name>
        <dbReference type="ChEBI" id="CHEBI:18420"/>
    </ligand>
</feature>
<comment type="pathway">
    <text evidence="1 7">Cofactor biosynthesis; (R)-pantothenate biosynthesis; (R)-pantoate from 3-methyl-2-oxobutanoate: step 1/2.</text>
</comment>
<keyword evidence="12" id="KW-1185">Reference proteome</keyword>
<evidence type="ECO:0000256" key="5">
    <source>
        <dbReference type="ARBA" id="ARBA00022679"/>
    </source>
</evidence>
<dbReference type="InterPro" id="IPR040442">
    <property type="entry name" value="Pyrv_kinase-like_dom_sf"/>
</dbReference>
<evidence type="ECO:0000313" key="11">
    <source>
        <dbReference type="EMBL" id="AHF06758.1"/>
    </source>
</evidence>
<proteinExistence type="inferred from homology"/>
<evidence type="ECO:0000256" key="3">
    <source>
        <dbReference type="ARBA" id="ARBA00011424"/>
    </source>
</evidence>
<dbReference type="InterPro" id="IPR015813">
    <property type="entry name" value="Pyrv/PenolPyrv_kinase-like_dom"/>
</dbReference>
<keyword evidence="4 7" id="KW-0566">Pantothenate biosynthesis</keyword>
<comment type="function">
    <text evidence="6 7">Catalyzes the reversible reaction in which hydroxymethyl group from 5,10-methylenetetrahydrofolate is transferred onto alpha-ketoisovalerate to form ketopantoate.</text>
</comment>
<evidence type="ECO:0000313" key="12">
    <source>
        <dbReference type="Proteomes" id="UP000010847"/>
    </source>
</evidence>
<dbReference type="KEGG" id="dmt:DESME_06560"/>
<dbReference type="GO" id="GO:0003864">
    <property type="term" value="F:3-methyl-2-oxobutanoate hydroxymethyltransferase activity"/>
    <property type="evidence" value="ECO:0007669"/>
    <property type="project" value="UniProtKB-UniRule"/>
</dbReference>
<dbReference type="eggNOG" id="COG0413">
    <property type="taxonomic scope" value="Bacteria"/>
</dbReference>
<dbReference type="GO" id="GO:0032259">
    <property type="term" value="P:methylation"/>
    <property type="evidence" value="ECO:0007669"/>
    <property type="project" value="UniProtKB-KW"/>
</dbReference>
<dbReference type="OrthoDB" id="9781789at2"/>
<dbReference type="EMBL" id="CP007032">
    <property type="protein sequence ID" value="AHF06758.1"/>
    <property type="molecule type" value="Genomic_DNA"/>
</dbReference>
<organism evidence="11 12">
    <name type="scientific">Desulfitobacterium metallireducens DSM 15288</name>
    <dbReference type="NCBI Taxonomy" id="871968"/>
    <lineage>
        <taxon>Bacteria</taxon>
        <taxon>Bacillati</taxon>
        <taxon>Bacillota</taxon>
        <taxon>Clostridia</taxon>
        <taxon>Eubacteriales</taxon>
        <taxon>Desulfitobacteriaceae</taxon>
        <taxon>Desulfitobacterium</taxon>
    </lineage>
</organism>
<dbReference type="HOGENOM" id="CLU_036645_1_0_9"/>
<dbReference type="RefSeq" id="WP_006715565.1">
    <property type="nucleotide sequence ID" value="NZ_CP007032.1"/>
</dbReference>
<keyword evidence="7 10" id="KW-0479">Metal-binding</keyword>
<reference evidence="11 12" key="1">
    <citation type="submission" date="2013-12" db="EMBL/GenBank/DDBJ databases">
        <authorList>
            <consortium name="DOE Joint Genome Institute"/>
            <person name="Smidt H."/>
            <person name="Huntemann M."/>
            <person name="Han J."/>
            <person name="Chen A."/>
            <person name="Kyrpides N."/>
            <person name="Mavromatis K."/>
            <person name="Markowitz V."/>
            <person name="Palaniappan K."/>
            <person name="Ivanova N."/>
            <person name="Schaumberg A."/>
            <person name="Pati A."/>
            <person name="Liolios K."/>
            <person name="Nordberg H.P."/>
            <person name="Cantor M.N."/>
            <person name="Hua S.X."/>
            <person name="Woyke T."/>
        </authorList>
    </citation>
    <scope>NUCLEOTIDE SEQUENCE [LARGE SCALE GENOMIC DNA]</scope>
    <source>
        <strain evidence="12">DSM 15288</strain>
    </source>
</reference>
<comment type="catalytic activity">
    <reaction evidence="7">
        <text>(6R)-5,10-methylene-5,6,7,8-tetrahydrofolate + 3-methyl-2-oxobutanoate + H2O = 2-dehydropantoate + (6S)-5,6,7,8-tetrahydrofolate</text>
        <dbReference type="Rhea" id="RHEA:11824"/>
        <dbReference type="ChEBI" id="CHEBI:11561"/>
        <dbReference type="ChEBI" id="CHEBI:11851"/>
        <dbReference type="ChEBI" id="CHEBI:15377"/>
        <dbReference type="ChEBI" id="CHEBI:15636"/>
        <dbReference type="ChEBI" id="CHEBI:57453"/>
        <dbReference type="EC" id="2.1.2.11"/>
    </reaction>
</comment>